<accession>T0K7B2</accession>
<name>T0K7B2_9SPHN</name>
<proteinExistence type="predicted"/>
<dbReference type="OrthoDB" id="7477255at2"/>
<reference evidence="2 3" key="1">
    <citation type="journal article" date="2013" name="Genome Announc.">
        <title>Draft Genome Sequence of Sphingobium ummariense Strain RL-3, a Hexachlorocyclohexane-Degrading Bacterium.</title>
        <authorList>
            <person name="Kohli P."/>
            <person name="Dua A."/>
            <person name="Sangwan N."/>
            <person name="Oldach P."/>
            <person name="Khurana J.P."/>
            <person name="Lal R."/>
        </authorList>
    </citation>
    <scope>NUCLEOTIDE SEQUENCE [LARGE SCALE GENOMIC DNA]</scope>
    <source>
        <strain evidence="2 3">RL-3</strain>
    </source>
</reference>
<comment type="caution">
    <text evidence="2">The sequence shown here is derived from an EMBL/GenBank/DDBJ whole genome shotgun (WGS) entry which is preliminary data.</text>
</comment>
<protein>
    <recommendedName>
        <fullName evidence="4">KfrA N-terminal DNA-binding domain-containing protein</fullName>
    </recommendedName>
</protein>
<evidence type="ECO:0000256" key="1">
    <source>
        <dbReference type="SAM" id="Coils"/>
    </source>
</evidence>
<keyword evidence="1" id="KW-0175">Coiled coil</keyword>
<evidence type="ECO:0008006" key="4">
    <source>
        <dbReference type="Google" id="ProtNLM"/>
    </source>
</evidence>
<dbReference type="Proteomes" id="UP000015523">
    <property type="component" value="Unassembled WGS sequence"/>
</dbReference>
<dbReference type="RefSeq" id="WP_021317617.1">
    <property type="nucleotide sequence ID" value="NZ_AUWY01000070.1"/>
</dbReference>
<sequence length="136" mass="15391">MTTNQPAPITQEQMAIAVQGFAQGDKISAIAEQTGLSAYRVRGLLKKKEVADAIDRMRLTDTIPTQLSAIMAMMSALSKWLENADSRLCAIEEETRKVRVAMRRLQVENKDLRETRRDARKQLREAKAALWKARGY</sequence>
<dbReference type="PATRIC" id="fig|1346791.3.peg.1714"/>
<feature type="coiled-coil region" evidence="1">
    <location>
        <begin position="102"/>
        <end position="129"/>
    </location>
</feature>
<gene>
    <name evidence="2" type="ORF">M529_08930</name>
</gene>
<evidence type="ECO:0000313" key="2">
    <source>
        <dbReference type="EMBL" id="EQB32544.1"/>
    </source>
</evidence>
<dbReference type="AlphaFoldDB" id="T0K7B2"/>
<organism evidence="2 3">
    <name type="scientific">Sphingobium ummariense RL-3</name>
    <dbReference type="NCBI Taxonomy" id="1346791"/>
    <lineage>
        <taxon>Bacteria</taxon>
        <taxon>Pseudomonadati</taxon>
        <taxon>Pseudomonadota</taxon>
        <taxon>Alphaproteobacteria</taxon>
        <taxon>Sphingomonadales</taxon>
        <taxon>Sphingomonadaceae</taxon>
        <taxon>Sphingobium</taxon>
    </lineage>
</organism>
<evidence type="ECO:0000313" key="3">
    <source>
        <dbReference type="Proteomes" id="UP000015523"/>
    </source>
</evidence>
<dbReference type="EMBL" id="AUWY01000070">
    <property type="protein sequence ID" value="EQB32544.1"/>
    <property type="molecule type" value="Genomic_DNA"/>
</dbReference>
<keyword evidence="3" id="KW-1185">Reference proteome</keyword>